<proteinExistence type="predicted"/>
<reference evidence="1" key="1">
    <citation type="submission" date="2023-11" db="EMBL/GenBank/DDBJ databases">
        <authorList>
            <person name="Poullet M."/>
        </authorList>
    </citation>
    <scope>NUCLEOTIDE SEQUENCE</scope>
    <source>
        <strain evidence="1">E1834</strain>
    </source>
</reference>
<dbReference type="EMBL" id="CAVMJV010000027">
    <property type="protein sequence ID" value="CAK5075268.1"/>
    <property type="molecule type" value="Genomic_DNA"/>
</dbReference>
<accession>A0ACB0Z8L1</accession>
<comment type="caution">
    <text evidence="1">The sequence shown here is derived from an EMBL/GenBank/DDBJ whole genome shotgun (WGS) entry which is preliminary data.</text>
</comment>
<dbReference type="Proteomes" id="UP001497535">
    <property type="component" value="Unassembled WGS sequence"/>
</dbReference>
<evidence type="ECO:0000313" key="2">
    <source>
        <dbReference type="Proteomes" id="UP001497535"/>
    </source>
</evidence>
<keyword evidence="2" id="KW-1185">Reference proteome</keyword>
<protein>
    <submittedName>
        <fullName evidence="1">Uncharacterized protein</fullName>
    </submittedName>
</protein>
<evidence type="ECO:0000313" key="1">
    <source>
        <dbReference type="EMBL" id="CAK5075268.1"/>
    </source>
</evidence>
<sequence>MRSCLQKINRNKKHSIKNKELSPTQVVVAGVGTIPASHLFPTKQQIIPYGNKIDIEVGLCF</sequence>
<organism evidence="1 2">
    <name type="scientific">Meloidogyne enterolobii</name>
    <name type="common">Root-knot nematode worm</name>
    <name type="synonym">Meloidogyne mayaguensis</name>
    <dbReference type="NCBI Taxonomy" id="390850"/>
    <lineage>
        <taxon>Eukaryota</taxon>
        <taxon>Metazoa</taxon>
        <taxon>Ecdysozoa</taxon>
        <taxon>Nematoda</taxon>
        <taxon>Chromadorea</taxon>
        <taxon>Rhabditida</taxon>
        <taxon>Tylenchina</taxon>
        <taxon>Tylenchomorpha</taxon>
        <taxon>Tylenchoidea</taxon>
        <taxon>Meloidogynidae</taxon>
        <taxon>Meloidogyninae</taxon>
        <taxon>Meloidogyne</taxon>
    </lineage>
</organism>
<gene>
    <name evidence="1" type="ORF">MENTE1834_LOCUS22060</name>
</gene>
<name>A0ACB0Z8L1_MELEN</name>